<dbReference type="Proteomes" id="UP000198287">
    <property type="component" value="Unassembled WGS sequence"/>
</dbReference>
<dbReference type="PANTHER" id="PTHR35249:SF2">
    <property type="entry name" value="DYNEIN REGULATORY COMPLEX SUBUNIT 7"/>
    <property type="match status" value="1"/>
</dbReference>
<comment type="caution">
    <text evidence="1">The sequence shown here is derived from an EMBL/GenBank/DDBJ whole genome shotgun (WGS) entry which is preliminary data.</text>
</comment>
<dbReference type="PANTHER" id="PTHR35249">
    <property type="entry name" value="DYNEIN REGULATORY COMPLEX SUBUNIT 7"/>
    <property type="match status" value="1"/>
</dbReference>
<reference evidence="1 2" key="1">
    <citation type="submission" date="2015-12" db="EMBL/GenBank/DDBJ databases">
        <title>The genome of Folsomia candida.</title>
        <authorList>
            <person name="Faddeeva A."/>
            <person name="Derks M.F."/>
            <person name="Anvar Y."/>
            <person name="Smit S."/>
            <person name="Van Straalen N."/>
            <person name="Roelofs D."/>
        </authorList>
    </citation>
    <scope>NUCLEOTIDE SEQUENCE [LARGE SCALE GENOMIC DNA]</scope>
    <source>
        <strain evidence="1 2">VU population</strain>
        <tissue evidence="1">Whole body</tissue>
    </source>
</reference>
<dbReference type="InterPro" id="IPR033551">
    <property type="entry name" value="DRC7/lobo"/>
</dbReference>
<dbReference type="GO" id="GO:0048870">
    <property type="term" value="P:cell motility"/>
    <property type="evidence" value="ECO:0007669"/>
    <property type="project" value="TreeGrafter"/>
</dbReference>
<protein>
    <submittedName>
        <fullName evidence="1">Dynein regulatory complex subunit 7</fullName>
    </submittedName>
</protein>
<proteinExistence type="predicted"/>
<dbReference type="AlphaFoldDB" id="A0A226ETJ1"/>
<dbReference type="EMBL" id="LNIX01000002">
    <property type="protein sequence ID" value="OXA60935.1"/>
    <property type="molecule type" value="Genomic_DNA"/>
</dbReference>
<evidence type="ECO:0000313" key="2">
    <source>
        <dbReference type="Proteomes" id="UP000198287"/>
    </source>
</evidence>
<dbReference type="GO" id="GO:0031514">
    <property type="term" value="C:motile cilium"/>
    <property type="evidence" value="ECO:0007669"/>
    <property type="project" value="TreeGrafter"/>
</dbReference>
<keyword evidence="2" id="KW-1185">Reference proteome</keyword>
<evidence type="ECO:0000313" key="1">
    <source>
        <dbReference type="EMBL" id="OXA60935.1"/>
    </source>
</evidence>
<organism evidence="1 2">
    <name type="scientific">Folsomia candida</name>
    <name type="common">Springtail</name>
    <dbReference type="NCBI Taxonomy" id="158441"/>
    <lineage>
        <taxon>Eukaryota</taxon>
        <taxon>Metazoa</taxon>
        <taxon>Ecdysozoa</taxon>
        <taxon>Arthropoda</taxon>
        <taxon>Hexapoda</taxon>
        <taxon>Collembola</taxon>
        <taxon>Entomobryomorpha</taxon>
        <taxon>Isotomoidea</taxon>
        <taxon>Isotomidae</taxon>
        <taxon>Proisotominae</taxon>
        <taxon>Folsomia</taxon>
    </lineage>
</organism>
<dbReference type="STRING" id="158441.A0A226ETJ1"/>
<accession>A0A226ETJ1</accession>
<dbReference type="OrthoDB" id="10262874at2759"/>
<sequence length="400" mass="45780">MESEFEEDDPHFAFGDEFEEEMDKFWLDEKPVRQDEIDNLFEEEEDFEEGDGEEWGVEGLENLDASEQEAVDQVMNEEEDEALLAEEVALLQALQEEKGPEKLLLDSTNVDKLINMLSRVRLAWPENLPGYDATEYATDPERAKFPSTFYQNTDKEKTVLWHAENFRRQFQAQFPRRRALVIAPKNECGTQKLFPTFINPCVLGYPEFLDALTCAEFFKEFFAPELMEHPTRAHPGARYFCIFLKLSLKLIREILSNKVEIKFYGSYKEKETKLSGKMWIMIILLRAYIIILAKWMLLVSPPPTNRVAQFAWQQGPPTKDAPMSPDPCRRTPSAPRRLCGFGVHPRSPWMHAPPQQASVVCMAIPIPMICLLTAAGLKLEMGMEASRAGAASVCIMEGKP</sequence>
<name>A0A226ETJ1_FOLCA</name>
<gene>
    <name evidence="1" type="ORF">Fcan01_06197</name>
</gene>